<keyword evidence="2" id="KW-0732">Signal</keyword>
<dbReference type="EMBL" id="JACSQK010000001">
    <property type="protein sequence ID" value="MBD7959205.1"/>
    <property type="molecule type" value="Genomic_DNA"/>
</dbReference>
<dbReference type="Proteomes" id="UP000634919">
    <property type="component" value="Unassembled WGS sequence"/>
</dbReference>
<dbReference type="RefSeq" id="WP_191721612.1">
    <property type="nucleotide sequence ID" value="NZ_JACSQK010000001.1"/>
</dbReference>
<protein>
    <submittedName>
        <fullName evidence="3">Uncharacterized protein</fullName>
    </submittedName>
</protein>
<feature type="chain" id="PRO_5047524470" evidence="2">
    <location>
        <begin position="26"/>
        <end position="234"/>
    </location>
</feature>
<sequence>MKSSCLLSRTLSVLALGTLTLTAFAQPANAVNEQSHQAELQHGAQQRAKERQEIATQRAQIQQRKLEAEKECWQRFAVESCLRQVRSKAREQDTVLHERELQLNSAERQEKAAERLRTIEQKRNEKRVPAPVNATSRSQESGAHPAKSQADVEQALSERDTVAGERAAAQAARVQKHQADTASRELTEAERSAKAQKDTQDKQKAAQARRANKANDIANRKGVPLPIPSELPKP</sequence>
<feature type="signal peptide" evidence="2">
    <location>
        <begin position="1"/>
        <end position="25"/>
    </location>
</feature>
<feature type="compositionally biased region" description="Pro residues" evidence="1">
    <location>
        <begin position="225"/>
        <end position="234"/>
    </location>
</feature>
<feature type="compositionally biased region" description="Basic and acidic residues" evidence="1">
    <location>
        <begin position="119"/>
        <end position="128"/>
    </location>
</feature>
<evidence type="ECO:0000256" key="1">
    <source>
        <dbReference type="SAM" id="MobiDB-lite"/>
    </source>
</evidence>
<feature type="compositionally biased region" description="Basic and acidic residues" evidence="1">
    <location>
        <begin position="177"/>
        <end position="204"/>
    </location>
</feature>
<gene>
    <name evidence="3" type="ORF">H9646_01820</name>
</gene>
<feature type="region of interest" description="Disordered" evidence="1">
    <location>
        <begin position="119"/>
        <end position="234"/>
    </location>
</feature>
<feature type="compositionally biased region" description="Low complexity" evidence="1">
    <location>
        <begin position="164"/>
        <end position="173"/>
    </location>
</feature>
<name>A0ABR8S6Z3_9BURK</name>
<proteinExistence type="predicted"/>
<comment type="caution">
    <text evidence="3">The sequence shown here is derived from an EMBL/GenBank/DDBJ whole genome shotgun (WGS) entry which is preliminary data.</text>
</comment>
<organism evidence="3 4">
    <name type="scientific">Comamonas avium</name>
    <dbReference type="NCBI Taxonomy" id="2762231"/>
    <lineage>
        <taxon>Bacteria</taxon>
        <taxon>Pseudomonadati</taxon>
        <taxon>Pseudomonadota</taxon>
        <taxon>Betaproteobacteria</taxon>
        <taxon>Burkholderiales</taxon>
        <taxon>Comamonadaceae</taxon>
        <taxon>Comamonas</taxon>
    </lineage>
</organism>
<keyword evidence="4" id="KW-1185">Reference proteome</keyword>
<evidence type="ECO:0000313" key="4">
    <source>
        <dbReference type="Proteomes" id="UP000634919"/>
    </source>
</evidence>
<evidence type="ECO:0000313" key="3">
    <source>
        <dbReference type="EMBL" id="MBD7959205.1"/>
    </source>
</evidence>
<evidence type="ECO:0000256" key="2">
    <source>
        <dbReference type="SAM" id="SignalP"/>
    </source>
</evidence>
<reference evidence="3 4" key="1">
    <citation type="submission" date="2020-08" db="EMBL/GenBank/DDBJ databases">
        <title>A Genomic Blueprint of the Chicken Gut Microbiome.</title>
        <authorList>
            <person name="Gilroy R."/>
            <person name="Ravi A."/>
            <person name="Getino M."/>
            <person name="Pursley I."/>
            <person name="Horton D.L."/>
            <person name="Alikhan N.-F."/>
            <person name="Baker D."/>
            <person name="Gharbi K."/>
            <person name="Hall N."/>
            <person name="Watson M."/>
            <person name="Adriaenssens E.M."/>
            <person name="Foster-Nyarko E."/>
            <person name="Jarju S."/>
            <person name="Secka A."/>
            <person name="Antonio M."/>
            <person name="Oren A."/>
            <person name="Chaudhuri R."/>
            <person name="La Ragione R.M."/>
            <person name="Hildebrand F."/>
            <person name="Pallen M.J."/>
        </authorList>
    </citation>
    <scope>NUCLEOTIDE SEQUENCE [LARGE SCALE GENOMIC DNA]</scope>
    <source>
        <strain evidence="3 4">Sa2CVA6</strain>
    </source>
</reference>
<accession>A0ABR8S6Z3</accession>